<name>A0A699YQL4_HAELA</name>
<evidence type="ECO:0000313" key="2">
    <source>
        <dbReference type="EMBL" id="GFH08459.1"/>
    </source>
</evidence>
<dbReference type="Pfam" id="PF02558">
    <property type="entry name" value="ApbA"/>
    <property type="match status" value="1"/>
</dbReference>
<sequence>MPPLTPRGVAPLHRTVTPVHILGAGSLGLFFAQALRQAGVPVTLHVRSSKAISILQHGPLLLEQRFKGASELLAVKDVTVGAAPGQLAHPLLPACHLHAEQVP</sequence>
<protein>
    <submittedName>
        <fullName evidence="2">Ketopantoate reductase PanE/ApbA</fullName>
    </submittedName>
</protein>
<dbReference type="AlphaFoldDB" id="A0A699YQL4"/>
<dbReference type="InterPro" id="IPR013332">
    <property type="entry name" value="KPR_N"/>
</dbReference>
<dbReference type="InterPro" id="IPR036291">
    <property type="entry name" value="NAD(P)-bd_dom_sf"/>
</dbReference>
<dbReference type="Gene3D" id="3.40.50.720">
    <property type="entry name" value="NAD(P)-binding Rossmann-like Domain"/>
    <property type="match status" value="1"/>
</dbReference>
<organism evidence="2 3">
    <name type="scientific">Haematococcus lacustris</name>
    <name type="common">Green alga</name>
    <name type="synonym">Haematococcus pluvialis</name>
    <dbReference type="NCBI Taxonomy" id="44745"/>
    <lineage>
        <taxon>Eukaryota</taxon>
        <taxon>Viridiplantae</taxon>
        <taxon>Chlorophyta</taxon>
        <taxon>core chlorophytes</taxon>
        <taxon>Chlorophyceae</taxon>
        <taxon>CS clade</taxon>
        <taxon>Chlamydomonadales</taxon>
        <taxon>Haematococcaceae</taxon>
        <taxon>Haematococcus</taxon>
    </lineage>
</organism>
<keyword evidence="3" id="KW-1185">Reference proteome</keyword>
<dbReference type="Proteomes" id="UP000485058">
    <property type="component" value="Unassembled WGS sequence"/>
</dbReference>
<accession>A0A699YQL4</accession>
<evidence type="ECO:0000313" key="3">
    <source>
        <dbReference type="Proteomes" id="UP000485058"/>
    </source>
</evidence>
<dbReference type="EMBL" id="BLLF01000163">
    <property type="protein sequence ID" value="GFH08459.1"/>
    <property type="molecule type" value="Genomic_DNA"/>
</dbReference>
<feature type="domain" description="Ketopantoate reductase N-terminal" evidence="1">
    <location>
        <begin position="19"/>
        <end position="59"/>
    </location>
</feature>
<dbReference type="SUPFAM" id="SSF51735">
    <property type="entry name" value="NAD(P)-binding Rossmann-fold domains"/>
    <property type="match status" value="1"/>
</dbReference>
<comment type="caution">
    <text evidence="2">The sequence shown here is derived from an EMBL/GenBank/DDBJ whole genome shotgun (WGS) entry which is preliminary data.</text>
</comment>
<reference evidence="2 3" key="1">
    <citation type="submission" date="2020-02" db="EMBL/GenBank/DDBJ databases">
        <title>Draft genome sequence of Haematococcus lacustris strain NIES-144.</title>
        <authorList>
            <person name="Morimoto D."/>
            <person name="Nakagawa S."/>
            <person name="Yoshida T."/>
            <person name="Sawayama S."/>
        </authorList>
    </citation>
    <scope>NUCLEOTIDE SEQUENCE [LARGE SCALE GENOMIC DNA]</scope>
    <source>
        <strain evidence="2 3">NIES-144</strain>
    </source>
</reference>
<gene>
    <name evidence="2" type="ORF">HaLaN_03426</name>
</gene>
<evidence type="ECO:0000259" key="1">
    <source>
        <dbReference type="Pfam" id="PF02558"/>
    </source>
</evidence>
<proteinExistence type="predicted"/>